<reference evidence="2 3" key="2">
    <citation type="submission" date="2014-07" db="EMBL/GenBank/DDBJ databases">
        <authorList>
            <person name="Zhang J.E."/>
            <person name="Yang H."/>
            <person name="Guo J."/>
            <person name="Deng Z."/>
            <person name="Luo H."/>
            <person name="Luo M."/>
            <person name="Zhao B."/>
        </authorList>
    </citation>
    <scope>NUCLEOTIDE SEQUENCE [LARGE SCALE GENOMIC DNA]</scope>
    <source>
        <strain evidence="2">ATCC 10762</strain>
        <strain evidence="3">ATCC 10762 / DSM 40127 / CCM 3239 / JCM 4008 / LMG 5968 / NBRC 12843 / NCIMB 8234 / A-377</strain>
    </source>
</reference>
<name>A0A1E7MVJ3_KITAU</name>
<proteinExistence type="predicted"/>
<reference evidence="1" key="1">
    <citation type="journal article" date="2014" name="Int. J. Syst. Evol. Microbiol.">
        <title>Complete genome sequence of Corynebacterium casei LMG S-19264T (=DSM 44701T), isolated from a smear-ripened cheese.</title>
        <authorList>
            <consortium name="US DOE Joint Genome Institute (JGI-PGF)"/>
            <person name="Walter F."/>
            <person name="Albersmeier A."/>
            <person name="Kalinowski J."/>
            <person name="Ruckert C."/>
        </authorList>
    </citation>
    <scope>NUCLEOTIDE SEQUENCE</scope>
    <source>
        <strain evidence="1">JCM 4434</strain>
    </source>
</reference>
<organism evidence="2 3">
    <name type="scientific">Kitasatospora aureofaciens</name>
    <name type="common">Streptomyces aureofaciens</name>
    <dbReference type="NCBI Taxonomy" id="1894"/>
    <lineage>
        <taxon>Bacteria</taxon>
        <taxon>Bacillati</taxon>
        <taxon>Actinomycetota</taxon>
        <taxon>Actinomycetes</taxon>
        <taxon>Kitasatosporales</taxon>
        <taxon>Streptomycetaceae</taxon>
        <taxon>Kitasatospora</taxon>
    </lineage>
</organism>
<accession>A0A1E7MVJ3</accession>
<evidence type="ECO:0000313" key="3">
    <source>
        <dbReference type="Proteomes" id="UP000037395"/>
    </source>
</evidence>
<reference evidence="3" key="4">
    <citation type="submission" date="2016-08" db="EMBL/GenBank/DDBJ databases">
        <title>Sequencing, assembly and comparative genomics of S. aureofaciens ATCC 10762.</title>
        <authorList>
            <person name="Gradnigo J.S."/>
            <person name="Johnson N."/>
            <person name="Somerville G.A."/>
        </authorList>
    </citation>
    <scope>NUCLEOTIDE SEQUENCE [LARGE SCALE GENOMIC DNA]</scope>
    <source>
        <strain evidence="3">ATCC 10762 / DSM 40127 / CCM 3239 / JCM 4008 / LMG 5968 / NBRC 12843 / NCIMB 8234 / A-377</strain>
    </source>
</reference>
<evidence type="ECO:0000313" key="1">
    <source>
        <dbReference type="EMBL" id="GGU68933.1"/>
    </source>
</evidence>
<dbReference type="Proteomes" id="UP000037395">
    <property type="component" value="Unassembled WGS sequence"/>
</dbReference>
<reference evidence="2" key="3">
    <citation type="submission" date="2016-08" db="EMBL/GenBank/DDBJ databases">
        <title>Sequencing, Assembly and Comparative Genomics of S. aureofaciens ATCC 10762.</title>
        <authorList>
            <person name="Gradnigo J.S."/>
            <person name="Johnson N."/>
            <person name="Somerville G.A."/>
        </authorList>
    </citation>
    <scope>NUCLEOTIDE SEQUENCE [LARGE SCALE GENOMIC DNA]</scope>
    <source>
        <strain evidence="2">ATCC 10762</strain>
    </source>
</reference>
<dbReference type="RefSeq" id="WP_037831553.1">
    <property type="nucleotide sequence ID" value="NZ_BMUB01000004.1"/>
</dbReference>
<gene>
    <name evidence="1" type="ORF">GCM10010502_20030</name>
    <name evidence="2" type="ORF">HS99_0017335</name>
</gene>
<keyword evidence="3" id="KW-1185">Reference proteome</keyword>
<sequence>MVGAVLVGVLVLVLAGCGCVVWAERGGPRWARAVAALTLAAGDLLRSAEQRRRRRERRERWLLGKGGSGESSGD</sequence>
<comment type="caution">
    <text evidence="2">The sequence shown here is derived from an EMBL/GenBank/DDBJ whole genome shotgun (WGS) entry which is preliminary data.</text>
</comment>
<protein>
    <submittedName>
        <fullName evidence="2">Uncharacterized protein</fullName>
    </submittedName>
</protein>
<dbReference type="AlphaFoldDB" id="A0A1E7MVJ3"/>
<dbReference type="GeneID" id="97485151"/>
<dbReference type="Proteomes" id="UP000610124">
    <property type="component" value="Unassembled WGS sequence"/>
</dbReference>
<reference evidence="1" key="5">
    <citation type="submission" date="2020-09" db="EMBL/GenBank/DDBJ databases">
        <authorList>
            <person name="Sun Q."/>
            <person name="Ohkuma M."/>
        </authorList>
    </citation>
    <scope>NUCLEOTIDE SEQUENCE</scope>
    <source>
        <strain evidence="1">JCM 4434</strain>
    </source>
</reference>
<evidence type="ECO:0000313" key="2">
    <source>
        <dbReference type="EMBL" id="OEV32445.1"/>
    </source>
</evidence>
<dbReference type="EMBL" id="JPRF03000097">
    <property type="protein sequence ID" value="OEV32445.1"/>
    <property type="molecule type" value="Genomic_DNA"/>
</dbReference>
<accession>A0A8H9HI96</accession>
<dbReference type="EMBL" id="BMUB01000004">
    <property type="protein sequence ID" value="GGU68933.1"/>
    <property type="molecule type" value="Genomic_DNA"/>
</dbReference>